<dbReference type="SUPFAM" id="SSF56601">
    <property type="entry name" value="beta-lactamase/transpeptidase-like"/>
    <property type="match status" value="1"/>
</dbReference>
<keyword evidence="7" id="KW-1185">Reference proteome</keyword>
<dbReference type="Proteomes" id="UP001597252">
    <property type="component" value="Unassembled WGS sequence"/>
</dbReference>
<gene>
    <name evidence="6" type="ORF">ACFQ5J_00455</name>
</gene>
<dbReference type="SUPFAM" id="SSF56519">
    <property type="entry name" value="Penicillin binding protein dimerisation domain"/>
    <property type="match status" value="1"/>
</dbReference>
<evidence type="ECO:0000313" key="6">
    <source>
        <dbReference type="EMBL" id="MFD1483719.1"/>
    </source>
</evidence>
<dbReference type="Pfam" id="PF00905">
    <property type="entry name" value="Transpeptidase"/>
    <property type="match status" value="1"/>
</dbReference>
<comment type="similarity">
    <text evidence="2">Belongs to the transpeptidase family.</text>
</comment>
<dbReference type="CDD" id="cd06576">
    <property type="entry name" value="PASTA_Pbp2x-like_1"/>
    <property type="match status" value="1"/>
</dbReference>
<dbReference type="InterPro" id="IPR001460">
    <property type="entry name" value="PCN-bd_Tpept"/>
</dbReference>
<dbReference type="Gene3D" id="3.90.1310.10">
    <property type="entry name" value="Penicillin-binding protein 2a (Domain 2)"/>
    <property type="match status" value="1"/>
</dbReference>
<dbReference type="Pfam" id="PF03717">
    <property type="entry name" value="PBP_dimer"/>
    <property type="match status" value="1"/>
</dbReference>
<comment type="caution">
    <text evidence="6">The sequence shown here is derived from an EMBL/GenBank/DDBJ whole genome shotgun (WGS) entry which is preliminary data.</text>
</comment>
<feature type="transmembrane region" description="Helical" evidence="4">
    <location>
        <begin position="21"/>
        <end position="46"/>
    </location>
</feature>
<dbReference type="PROSITE" id="PS51178">
    <property type="entry name" value="PASTA"/>
    <property type="match status" value="1"/>
</dbReference>
<dbReference type="InterPro" id="IPR005543">
    <property type="entry name" value="PASTA_dom"/>
</dbReference>
<evidence type="ECO:0000256" key="3">
    <source>
        <dbReference type="ARBA" id="ARBA00023136"/>
    </source>
</evidence>
<evidence type="ECO:0000259" key="5">
    <source>
        <dbReference type="PROSITE" id="PS51178"/>
    </source>
</evidence>
<dbReference type="PANTHER" id="PTHR30627">
    <property type="entry name" value="PEPTIDOGLYCAN D,D-TRANSPEPTIDASE"/>
    <property type="match status" value="1"/>
</dbReference>
<dbReference type="InterPro" id="IPR050515">
    <property type="entry name" value="Beta-lactam/transpept"/>
</dbReference>
<keyword evidence="4" id="KW-0812">Transmembrane</keyword>
<evidence type="ECO:0000313" key="7">
    <source>
        <dbReference type="Proteomes" id="UP001597252"/>
    </source>
</evidence>
<protein>
    <submittedName>
        <fullName evidence="6">Penicillin-binding protein</fullName>
    </submittedName>
</protein>
<dbReference type="PANTHER" id="PTHR30627:SF26">
    <property type="entry name" value="PENICILLIN-BINDING PROTEIN 2B"/>
    <property type="match status" value="1"/>
</dbReference>
<dbReference type="Gene3D" id="3.40.710.10">
    <property type="entry name" value="DD-peptidase/beta-lactamase superfamily"/>
    <property type="match status" value="1"/>
</dbReference>
<dbReference type="EMBL" id="JBHTON010000001">
    <property type="protein sequence ID" value="MFD1483719.1"/>
    <property type="molecule type" value="Genomic_DNA"/>
</dbReference>
<reference evidence="7" key="1">
    <citation type="journal article" date="2019" name="Int. J. Syst. Evol. Microbiol.">
        <title>The Global Catalogue of Microorganisms (GCM) 10K type strain sequencing project: providing services to taxonomists for standard genome sequencing and annotation.</title>
        <authorList>
            <consortium name="The Broad Institute Genomics Platform"/>
            <consortium name="The Broad Institute Genome Sequencing Center for Infectious Disease"/>
            <person name="Wu L."/>
            <person name="Ma J."/>
        </authorList>
    </citation>
    <scope>NUCLEOTIDE SEQUENCE [LARGE SCALE GENOMIC DNA]</scope>
    <source>
        <strain evidence="7">CCM 8903</strain>
    </source>
</reference>
<dbReference type="InterPro" id="IPR012338">
    <property type="entry name" value="Beta-lactam/transpept-like"/>
</dbReference>
<keyword evidence="4" id="KW-1133">Transmembrane helix</keyword>
<dbReference type="Gene3D" id="3.30.70.2110">
    <property type="match status" value="1"/>
</dbReference>
<dbReference type="Gene3D" id="2.20.70.70">
    <property type="match status" value="1"/>
</dbReference>
<dbReference type="SUPFAM" id="SSF54184">
    <property type="entry name" value="Penicillin-binding protein 2x (pbp-2x), c-terminal domain"/>
    <property type="match status" value="2"/>
</dbReference>
<evidence type="ECO:0000256" key="1">
    <source>
        <dbReference type="ARBA" id="ARBA00004162"/>
    </source>
</evidence>
<dbReference type="CDD" id="cd06575">
    <property type="entry name" value="PASTA_Pbp2x-like_2"/>
    <property type="match status" value="1"/>
</dbReference>
<sequence length="720" mass="76928">MKRKSPQRQANATHPTRNRKGFGIILMFIAAVGLVAFACRFAYVALGGKVDSANLSQYRQKVVARNSVLKAKRGTIYDRSGNVIAEDSNTYTIYAVLDQNYVDGKKKLYVTDKAKTAKVLAKYLPLSEAKINAILHPKAKNTFQVEFGTAGTGLSLATKQEIQAEHLSGIKFSDSPSRLYPNGVFASHVVGLAQPKDHAKSTDQLVGVMGLEKQFNQTLKGTNGYRTSQTDAYGYQLPDSQVKTQAAVNGGSVTTTIDSSLQSYLETLMTSVATKYQPKSLSAVLEDPKTGEILAASQRPTFDPSTGDGLGDMWRDILVEDNYEPGSVMKIFTLAAAIQSGKYYPNSYYRSGTVKVADTTIKDWNTTGWGTIPLNQAFPRSSNVGMVKIEQTMGATVFSEYLRKFGFGQQTGIALPGETSGKFDFGAYLDSAMASFGQSIDVNTMQLMQAVSAVANKGPMVKPRLVEKITDKKGKTTTYGRQVVAKPISKSTATQVTDAMRAVVSASYGTGAAYKMNGVDLAVKTGTAQIAGSSGGYLTGDSNYIFSVMGMAPASNPKYVLYISMKQPQKMTAPAESIMAEIFKPMMARALALEGNGDTTSDQAEVASVPNVMNTAMATGQQKLQTAGFSVATIGTGSQIVQQLPTSGGSALKGSRVLILTNGAMTMPDVSGWSKSDVLKLAQLTGKKFSLKGSGYATQQSLKAGALLGDDPVVIQFQQK</sequence>
<keyword evidence="3 4" id="KW-0472">Membrane</keyword>
<evidence type="ECO:0000256" key="4">
    <source>
        <dbReference type="SAM" id="Phobius"/>
    </source>
</evidence>
<dbReference type="InterPro" id="IPR005311">
    <property type="entry name" value="PBP_dimer"/>
</dbReference>
<proteinExistence type="inferred from homology"/>
<evidence type="ECO:0000256" key="2">
    <source>
        <dbReference type="ARBA" id="ARBA00007171"/>
    </source>
</evidence>
<dbReference type="RefSeq" id="WP_125750345.1">
    <property type="nucleotide sequence ID" value="NZ_JBHTON010000001.1"/>
</dbReference>
<feature type="domain" description="PASTA" evidence="5">
    <location>
        <begin position="603"/>
        <end position="663"/>
    </location>
</feature>
<accession>A0ABW4E2D8</accession>
<name>A0ABW4E2D8_9LACO</name>
<comment type="subcellular location">
    <subcellularLocation>
        <location evidence="1">Cell membrane</location>
        <topology evidence="1">Single-pass membrane protein</topology>
    </subcellularLocation>
</comment>
<dbReference type="InterPro" id="IPR036138">
    <property type="entry name" value="PBP_dimer_sf"/>
</dbReference>
<organism evidence="6 7">
    <name type="scientific">Lacticaseibacillus baoqingensis</name>
    <dbReference type="NCBI Taxonomy" id="2486013"/>
    <lineage>
        <taxon>Bacteria</taxon>
        <taxon>Bacillati</taxon>
        <taxon>Bacillota</taxon>
        <taxon>Bacilli</taxon>
        <taxon>Lactobacillales</taxon>
        <taxon>Lactobacillaceae</taxon>
        <taxon>Lacticaseibacillus</taxon>
    </lineage>
</organism>